<keyword evidence="5" id="KW-1133">Transmembrane helix</keyword>
<feature type="region of interest" description="Disordered" evidence="4">
    <location>
        <begin position="58"/>
        <end position="85"/>
    </location>
</feature>
<dbReference type="InterPro" id="IPR035437">
    <property type="entry name" value="SNase_OB-fold_sf"/>
</dbReference>
<dbReference type="GO" id="GO:0016787">
    <property type="term" value="F:hydrolase activity"/>
    <property type="evidence" value="ECO:0007669"/>
    <property type="project" value="UniProtKB-KW"/>
</dbReference>
<name>A0A0Y0N5A5_9MICO</name>
<keyword evidence="5" id="KW-0812">Transmembrane</keyword>
<evidence type="ECO:0000256" key="3">
    <source>
        <dbReference type="ARBA" id="ARBA00022801"/>
    </source>
</evidence>
<dbReference type="AlphaFoldDB" id="A0A0Y0N5A5"/>
<keyword evidence="8" id="KW-1185">Reference proteome</keyword>
<feature type="domain" description="TNase-like" evidence="6">
    <location>
        <begin position="89"/>
        <end position="222"/>
    </location>
</feature>
<gene>
    <name evidence="7" type="ORF">AWU67_00665</name>
</gene>
<organism evidence="7 8">
    <name type="scientific">Microterricola viridarii</name>
    <dbReference type="NCBI Taxonomy" id="412690"/>
    <lineage>
        <taxon>Bacteria</taxon>
        <taxon>Bacillati</taxon>
        <taxon>Actinomycetota</taxon>
        <taxon>Actinomycetes</taxon>
        <taxon>Micrococcales</taxon>
        <taxon>Microbacteriaceae</taxon>
        <taxon>Microterricola</taxon>
    </lineage>
</organism>
<evidence type="ECO:0000313" key="7">
    <source>
        <dbReference type="EMBL" id="AMB57613.1"/>
    </source>
</evidence>
<keyword evidence="1" id="KW-0540">Nuclease</keyword>
<dbReference type="SMART" id="SM00318">
    <property type="entry name" value="SNc"/>
    <property type="match status" value="1"/>
</dbReference>
<keyword evidence="2" id="KW-0255">Endonuclease</keyword>
<evidence type="ECO:0000313" key="8">
    <source>
        <dbReference type="Proteomes" id="UP000058305"/>
    </source>
</evidence>
<evidence type="ECO:0000256" key="2">
    <source>
        <dbReference type="ARBA" id="ARBA00022759"/>
    </source>
</evidence>
<reference evidence="8" key="2">
    <citation type="submission" date="2016-01" db="EMBL/GenBank/DDBJ databases">
        <title>First complete genome sequence of a species in the genus Microterricola, an extremophilic cold active enzyme producing strain ERGS5:02 isolated from Sikkim Himalaya.</title>
        <authorList>
            <person name="Kumar R."/>
            <person name="Singh D."/>
            <person name="Swarnkar M.K."/>
        </authorList>
    </citation>
    <scope>NUCLEOTIDE SEQUENCE [LARGE SCALE GENOMIC DNA]</scope>
    <source>
        <strain evidence="8">ERGS5:02</strain>
    </source>
</reference>
<dbReference type="Gene3D" id="2.40.50.90">
    <property type="match status" value="1"/>
</dbReference>
<dbReference type="InterPro" id="IPR016071">
    <property type="entry name" value="Staphylococal_nuclease_OB-fold"/>
</dbReference>
<dbReference type="SUPFAM" id="SSF50199">
    <property type="entry name" value="Staphylococcal nuclease"/>
    <property type="match status" value="1"/>
</dbReference>
<dbReference type="PROSITE" id="PS50830">
    <property type="entry name" value="TNASE_3"/>
    <property type="match status" value="1"/>
</dbReference>
<accession>A0A0Y0N5A5</accession>
<dbReference type="GO" id="GO:0004519">
    <property type="term" value="F:endonuclease activity"/>
    <property type="evidence" value="ECO:0007669"/>
    <property type="project" value="UniProtKB-KW"/>
</dbReference>
<keyword evidence="5" id="KW-0472">Membrane</keyword>
<dbReference type="Pfam" id="PF00565">
    <property type="entry name" value="SNase"/>
    <property type="match status" value="1"/>
</dbReference>
<evidence type="ECO:0000256" key="4">
    <source>
        <dbReference type="SAM" id="MobiDB-lite"/>
    </source>
</evidence>
<feature type="compositionally biased region" description="Low complexity" evidence="4">
    <location>
        <begin position="63"/>
        <end position="85"/>
    </location>
</feature>
<feature type="transmembrane region" description="Helical" evidence="5">
    <location>
        <begin position="21"/>
        <end position="41"/>
    </location>
</feature>
<dbReference type="Proteomes" id="UP000058305">
    <property type="component" value="Chromosome"/>
</dbReference>
<reference evidence="7 8" key="1">
    <citation type="journal article" date="2016" name="J. Biotechnol.">
        <title>First complete genome sequence of a species in the genus Microterricola, an extremophilic cold active enzyme producing bacterial strain ERGS5:02 isolated from Sikkim Himalaya.</title>
        <authorList>
            <person name="Himanshu"/>
            <person name="Swarnkar M.K."/>
            <person name="Singh D."/>
            <person name="Kumar R."/>
        </authorList>
    </citation>
    <scope>NUCLEOTIDE SEQUENCE [LARGE SCALE GENOMIC DNA]</scope>
    <source>
        <strain evidence="7 8">ERGS5:02</strain>
    </source>
</reference>
<dbReference type="PANTHER" id="PTHR12302:SF3">
    <property type="entry name" value="SERINE_THREONINE-PROTEIN KINASE 31"/>
    <property type="match status" value="1"/>
</dbReference>
<dbReference type="PANTHER" id="PTHR12302">
    <property type="entry name" value="EBNA2 BINDING PROTEIN P100"/>
    <property type="match status" value="1"/>
</dbReference>
<evidence type="ECO:0000256" key="1">
    <source>
        <dbReference type="ARBA" id="ARBA00022722"/>
    </source>
</evidence>
<dbReference type="KEGG" id="mvd:AWU67_00665"/>
<keyword evidence="3" id="KW-0378">Hydrolase</keyword>
<evidence type="ECO:0000259" key="6">
    <source>
        <dbReference type="PROSITE" id="PS50830"/>
    </source>
</evidence>
<dbReference type="EMBL" id="CP014145">
    <property type="protein sequence ID" value="AMB57613.1"/>
    <property type="molecule type" value="Genomic_DNA"/>
</dbReference>
<proteinExistence type="predicted"/>
<evidence type="ECO:0000256" key="5">
    <source>
        <dbReference type="SAM" id="Phobius"/>
    </source>
</evidence>
<protein>
    <recommendedName>
        <fullName evidence="6">TNase-like domain-containing protein</fullName>
    </recommendedName>
</protein>
<sequence>MPYAREVTSSASRRSRRRVNPWLRLVVPIALVVAATVAIWGPKIGWFDFGGTGPGALDSTSDVGAEPGAEPAVPAAPTATDAAPARPAEAVPVTVDYVHDGDTLFVYPEAPSAERIKVRLLGIDTPEVGDNAECFGAEATDALRALLPEGTTAWAQSDVNPQDKYGRSLLLMWTDDGRFVNNELLRSGAATVLQIDPNRAHTELFRASEESARAAGAGLWSAC</sequence>